<keyword evidence="8" id="KW-1185">Reference proteome</keyword>
<comment type="subcellular location">
    <subcellularLocation>
        <location evidence="1">Membrane</location>
        <topology evidence="1">Multi-pass membrane protein</topology>
    </subcellularLocation>
</comment>
<dbReference type="PANTHER" id="PTHR21236:SF2">
    <property type="entry name" value="PROTEIN YIPF"/>
    <property type="match status" value="1"/>
</dbReference>
<feature type="transmembrane region" description="Helical" evidence="6">
    <location>
        <begin position="115"/>
        <end position="131"/>
    </location>
</feature>
<dbReference type="EMBL" id="JAPFFF010000006">
    <property type="protein sequence ID" value="KAK8888496.1"/>
    <property type="molecule type" value="Genomic_DNA"/>
</dbReference>
<keyword evidence="5 6" id="KW-0472">Membrane</keyword>
<evidence type="ECO:0000313" key="7">
    <source>
        <dbReference type="EMBL" id="KAK8888496.1"/>
    </source>
</evidence>
<proteinExistence type="inferred from homology"/>
<gene>
    <name evidence="7" type="ORF">M9Y10_039575</name>
</gene>
<evidence type="ECO:0000313" key="8">
    <source>
        <dbReference type="Proteomes" id="UP001470230"/>
    </source>
</evidence>
<sequence>MIGGDELGFLNVPNQDQKLSGSMSSTKYAGATHSAQTYASTNDFASVWHGGFPDEPSLLEEMGIHNTNIVNNLKIILLPMSDSNETIDDNFLVGMLFFCLFAGALLLLGKVRFSMVYMIGIFGFVQLYYLYKFMSSSENQLTMGQLFTALSYCTIPLAPFVLFVGLFRLKATSMTILSIPFIIWSAYSATRYIIVQLHLESTFYLVFIPLLLFYSNLLLLPLY</sequence>
<dbReference type="InterPro" id="IPR045231">
    <property type="entry name" value="Yip1/4-like"/>
</dbReference>
<comment type="similarity">
    <text evidence="2">Belongs to the YIP1 family.</text>
</comment>
<evidence type="ECO:0000256" key="3">
    <source>
        <dbReference type="ARBA" id="ARBA00022692"/>
    </source>
</evidence>
<evidence type="ECO:0000256" key="1">
    <source>
        <dbReference type="ARBA" id="ARBA00004141"/>
    </source>
</evidence>
<comment type="caution">
    <text evidence="7">The sequence shown here is derived from an EMBL/GenBank/DDBJ whole genome shotgun (WGS) entry which is preliminary data.</text>
</comment>
<feature type="transmembrane region" description="Helical" evidence="6">
    <location>
        <begin position="174"/>
        <end position="195"/>
    </location>
</feature>
<name>A0ABR2KCA1_9EUKA</name>
<evidence type="ECO:0000256" key="2">
    <source>
        <dbReference type="ARBA" id="ARBA00010596"/>
    </source>
</evidence>
<reference evidence="7 8" key="1">
    <citation type="submission" date="2024-04" db="EMBL/GenBank/DDBJ databases">
        <title>Tritrichomonas musculus Genome.</title>
        <authorList>
            <person name="Alves-Ferreira E."/>
            <person name="Grigg M."/>
            <person name="Lorenzi H."/>
            <person name="Galac M."/>
        </authorList>
    </citation>
    <scope>NUCLEOTIDE SEQUENCE [LARGE SCALE GENOMIC DNA]</scope>
    <source>
        <strain evidence="7 8">EAF2021</strain>
    </source>
</reference>
<dbReference type="Proteomes" id="UP001470230">
    <property type="component" value="Unassembled WGS sequence"/>
</dbReference>
<protein>
    <submittedName>
        <fullName evidence="7">Protein yipf4</fullName>
    </submittedName>
</protein>
<evidence type="ECO:0000256" key="4">
    <source>
        <dbReference type="ARBA" id="ARBA00022989"/>
    </source>
</evidence>
<feature type="transmembrane region" description="Helical" evidence="6">
    <location>
        <begin position="201"/>
        <end position="222"/>
    </location>
</feature>
<organism evidence="7 8">
    <name type="scientific">Tritrichomonas musculus</name>
    <dbReference type="NCBI Taxonomy" id="1915356"/>
    <lineage>
        <taxon>Eukaryota</taxon>
        <taxon>Metamonada</taxon>
        <taxon>Parabasalia</taxon>
        <taxon>Tritrichomonadida</taxon>
        <taxon>Tritrichomonadidae</taxon>
        <taxon>Tritrichomonas</taxon>
    </lineage>
</organism>
<accession>A0ABR2KCA1</accession>
<feature type="transmembrane region" description="Helical" evidence="6">
    <location>
        <begin position="143"/>
        <end position="167"/>
    </location>
</feature>
<dbReference type="PANTHER" id="PTHR21236">
    <property type="entry name" value="GOLGI MEMBRANE PROTEIN YIP1"/>
    <property type="match status" value="1"/>
</dbReference>
<evidence type="ECO:0000256" key="5">
    <source>
        <dbReference type="ARBA" id="ARBA00023136"/>
    </source>
</evidence>
<feature type="transmembrane region" description="Helical" evidence="6">
    <location>
        <begin position="91"/>
        <end position="108"/>
    </location>
</feature>
<keyword evidence="4 6" id="KW-1133">Transmembrane helix</keyword>
<keyword evidence="3 6" id="KW-0812">Transmembrane</keyword>
<evidence type="ECO:0000256" key="6">
    <source>
        <dbReference type="SAM" id="Phobius"/>
    </source>
</evidence>